<dbReference type="OrthoDB" id="5864062at2759"/>
<dbReference type="AlphaFoldDB" id="W2TJA1"/>
<organism evidence="1 2">
    <name type="scientific">Necator americanus</name>
    <name type="common">Human hookworm</name>
    <dbReference type="NCBI Taxonomy" id="51031"/>
    <lineage>
        <taxon>Eukaryota</taxon>
        <taxon>Metazoa</taxon>
        <taxon>Ecdysozoa</taxon>
        <taxon>Nematoda</taxon>
        <taxon>Chromadorea</taxon>
        <taxon>Rhabditida</taxon>
        <taxon>Rhabditina</taxon>
        <taxon>Rhabditomorpha</taxon>
        <taxon>Strongyloidea</taxon>
        <taxon>Ancylostomatidae</taxon>
        <taxon>Bunostominae</taxon>
        <taxon>Necator</taxon>
    </lineage>
</organism>
<keyword evidence="2" id="KW-1185">Reference proteome</keyword>
<reference evidence="2" key="1">
    <citation type="journal article" date="2014" name="Nat. Genet.">
        <title>Genome of the human hookworm Necator americanus.</title>
        <authorList>
            <person name="Tang Y.T."/>
            <person name="Gao X."/>
            <person name="Rosa B.A."/>
            <person name="Abubucker S."/>
            <person name="Hallsworth-Pepin K."/>
            <person name="Martin J."/>
            <person name="Tyagi R."/>
            <person name="Heizer E."/>
            <person name="Zhang X."/>
            <person name="Bhonagiri-Palsikar V."/>
            <person name="Minx P."/>
            <person name="Warren W.C."/>
            <person name="Wang Q."/>
            <person name="Zhan B."/>
            <person name="Hotez P.J."/>
            <person name="Sternberg P.W."/>
            <person name="Dougall A."/>
            <person name="Gaze S.T."/>
            <person name="Mulvenna J."/>
            <person name="Sotillo J."/>
            <person name="Ranganathan S."/>
            <person name="Rabelo E.M."/>
            <person name="Wilson R.K."/>
            <person name="Felgner P.L."/>
            <person name="Bethony J."/>
            <person name="Hawdon J.M."/>
            <person name="Gasser R.B."/>
            <person name="Loukas A."/>
            <person name="Mitreva M."/>
        </authorList>
    </citation>
    <scope>NUCLEOTIDE SEQUENCE [LARGE SCALE GENOMIC DNA]</scope>
</reference>
<dbReference type="EMBL" id="KI658656">
    <property type="protein sequence ID" value="ETN81669.1"/>
    <property type="molecule type" value="Genomic_DNA"/>
</dbReference>
<protein>
    <submittedName>
        <fullName evidence="1">Uncharacterized protein</fullName>
    </submittedName>
</protein>
<dbReference type="KEGG" id="nai:NECAME_08335"/>
<name>W2TJA1_NECAM</name>
<proteinExistence type="predicted"/>
<evidence type="ECO:0000313" key="2">
    <source>
        <dbReference type="Proteomes" id="UP000053676"/>
    </source>
</evidence>
<accession>W2TJA1</accession>
<dbReference type="Proteomes" id="UP000053676">
    <property type="component" value="Unassembled WGS sequence"/>
</dbReference>
<sequence length="64" mass="7174">MFCSTVEAQFGFRCGYVGGWCGSEGWRDRVLSNDPQCTVVFSAFRSKAILMRTLTRSDGENLTK</sequence>
<gene>
    <name evidence="1" type="ORF">NECAME_08335</name>
</gene>
<evidence type="ECO:0000313" key="1">
    <source>
        <dbReference type="EMBL" id="ETN81669.1"/>
    </source>
</evidence>